<reference evidence="2" key="1">
    <citation type="submission" date="2015-09" db="EMBL/GenBank/DDBJ databases">
        <title>Draft Genome Sequences of Two Novel Amoeba-resistant Intranuclear Bacteria, Candidatus Berkiella cookevillensis and Candidatus Berkiella aquae.</title>
        <authorList>
            <person name="Mehari Y.T."/>
            <person name="Arivett B.A."/>
            <person name="Farone A.L."/>
            <person name="Gunderson J.H."/>
            <person name="Farone M.B."/>
        </authorList>
    </citation>
    <scope>NUCLEOTIDE SEQUENCE [LARGE SCALE GENOMIC DNA]</scope>
    <source>
        <strain evidence="2">CC99</strain>
    </source>
</reference>
<gene>
    <name evidence="3" type="ORF">CC99x_004615</name>
    <name evidence="2" type="ORF">CC99x_01632</name>
</gene>
<keyword evidence="1" id="KW-0732">Signal</keyword>
<evidence type="ECO:0000313" key="2">
    <source>
        <dbReference type="EMBL" id="KRG18420.1"/>
    </source>
</evidence>
<reference evidence="3" key="2">
    <citation type="journal article" date="2016" name="Genome Announc.">
        <title>Draft Genome Sequences of Two Novel Amoeba-Resistant Intranuclear Bacteria, 'Candidatus Berkiella cookevillensis' and 'Candidatus Berkiella aquae'.</title>
        <authorList>
            <person name="Mehari Y.T."/>
            <person name="Arivett B.A."/>
            <person name="Farone A.L."/>
            <person name="Gunderson J.H."/>
            <person name="Farone M.B."/>
        </authorList>
    </citation>
    <scope>NUCLEOTIDE SEQUENCE</scope>
    <source>
        <strain evidence="3">CC99</strain>
    </source>
</reference>
<proteinExistence type="predicted"/>
<dbReference type="OrthoDB" id="5636604at2"/>
<reference evidence="3" key="3">
    <citation type="submission" date="2021-06" db="EMBL/GenBank/DDBJ databases">
        <title>Genomic Description and Analysis of Intracellular Bacteria, Candidatus Berkiella cookevillensis and Candidatus Berkiella aquae.</title>
        <authorList>
            <person name="Kidane D.T."/>
            <person name="Mehari Y.T."/>
            <person name="Rice F.C."/>
            <person name="Arivett B.A."/>
            <person name="Farone A.L."/>
            <person name="Berk S.G."/>
            <person name="Farone M.B."/>
        </authorList>
    </citation>
    <scope>NUCLEOTIDE SEQUENCE</scope>
    <source>
        <strain evidence="3">CC99</strain>
    </source>
</reference>
<protein>
    <submittedName>
        <fullName evidence="2">Uncharacterized protein</fullName>
    </submittedName>
</protein>
<evidence type="ECO:0000256" key="1">
    <source>
        <dbReference type="SAM" id="SignalP"/>
    </source>
</evidence>
<name>A0A0Q9YNN4_9GAMM</name>
<organism evidence="2">
    <name type="scientific">Candidatus Berkiella cookevillensis</name>
    <dbReference type="NCBI Taxonomy" id="437022"/>
    <lineage>
        <taxon>Bacteria</taxon>
        <taxon>Pseudomonadati</taxon>
        <taxon>Pseudomonadota</taxon>
        <taxon>Gammaproteobacteria</taxon>
        <taxon>Candidatus Berkiellales</taxon>
        <taxon>Candidatus Berkiellaceae</taxon>
        <taxon>Candidatus Berkiella</taxon>
    </lineage>
</organism>
<sequence length="188" mass="21508">MLSSLAKVSAFSIALMSLSVAQAAVQSTENIKLILKLEAIERIQAQERQGDELYFSITEYSSTGKANHYQVPDFPTHWLSDYLAKVHDVALWQRHLEKDEAVELIISLVERDVPPWNVDDLFGSVKLKLKWEGTQLKKEWSIPNQNNTSRIDDHVNAFSMTGDEGEYHLVLKVEQAKEDLKEQKKLKN</sequence>
<dbReference type="STRING" id="437022.CC99x_01632"/>
<dbReference type="Proteomes" id="UP000051494">
    <property type="component" value="Unassembled WGS sequence"/>
</dbReference>
<comment type="caution">
    <text evidence="2">The sequence shown here is derived from an EMBL/GenBank/DDBJ whole genome shotgun (WGS) entry which is preliminary data.</text>
</comment>
<feature type="signal peptide" evidence="1">
    <location>
        <begin position="1"/>
        <end position="23"/>
    </location>
</feature>
<evidence type="ECO:0000313" key="4">
    <source>
        <dbReference type="Proteomes" id="UP000051494"/>
    </source>
</evidence>
<evidence type="ECO:0000313" key="3">
    <source>
        <dbReference type="EMBL" id="MCS5708181.1"/>
    </source>
</evidence>
<dbReference type="EMBL" id="LKHV02000001">
    <property type="protein sequence ID" value="MCS5708181.1"/>
    <property type="molecule type" value="Genomic_DNA"/>
</dbReference>
<dbReference type="EMBL" id="LKHV01000007">
    <property type="protein sequence ID" value="KRG18420.1"/>
    <property type="molecule type" value="Genomic_DNA"/>
</dbReference>
<keyword evidence="4" id="KW-1185">Reference proteome</keyword>
<feature type="chain" id="PRO_5043129801" evidence="1">
    <location>
        <begin position="24"/>
        <end position="188"/>
    </location>
</feature>
<accession>A0A0Q9YNN4</accession>
<dbReference type="AlphaFoldDB" id="A0A0Q9YNN4"/>
<dbReference type="RefSeq" id="WP_057624715.1">
    <property type="nucleotide sequence ID" value="NZ_LKHV02000001.1"/>
</dbReference>